<feature type="compositionally biased region" description="Basic and acidic residues" evidence="7">
    <location>
        <begin position="813"/>
        <end position="872"/>
    </location>
</feature>
<reference evidence="8" key="1">
    <citation type="submission" date="2018-04" db="EMBL/GenBank/DDBJ databases">
        <authorList>
            <person name="Go L.Y."/>
            <person name="Mitchell J.A."/>
        </authorList>
    </citation>
    <scope>NUCLEOTIDE SEQUENCE</scope>
    <source>
        <tissue evidence="8">Whole organism</tissue>
    </source>
</reference>
<dbReference type="EMBL" id="UFQT01000192">
    <property type="protein sequence ID" value="SSX21404.1"/>
    <property type="molecule type" value="Genomic_DNA"/>
</dbReference>
<evidence type="ECO:0000256" key="6">
    <source>
        <dbReference type="SAM" id="Coils"/>
    </source>
</evidence>
<feature type="compositionally biased region" description="Low complexity" evidence="7">
    <location>
        <begin position="610"/>
        <end position="621"/>
    </location>
</feature>
<feature type="compositionally biased region" description="Basic and acidic residues" evidence="7">
    <location>
        <begin position="484"/>
        <end position="495"/>
    </location>
</feature>
<evidence type="ECO:0000256" key="7">
    <source>
        <dbReference type="SAM" id="MobiDB-lite"/>
    </source>
</evidence>
<feature type="compositionally biased region" description="Basic and acidic residues" evidence="7">
    <location>
        <begin position="1011"/>
        <end position="1031"/>
    </location>
</feature>
<evidence type="ECO:0000256" key="2">
    <source>
        <dbReference type="ARBA" id="ARBA00007525"/>
    </source>
</evidence>
<feature type="region of interest" description="Disordered" evidence="7">
    <location>
        <begin position="713"/>
        <end position="735"/>
    </location>
</feature>
<feature type="coiled-coil region" evidence="6">
    <location>
        <begin position="140"/>
        <end position="208"/>
    </location>
</feature>
<keyword evidence="4 6" id="KW-0175">Coiled coil</keyword>
<feature type="compositionally biased region" description="Basic and acidic residues" evidence="7">
    <location>
        <begin position="596"/>
        <end position="605"/>
    </location>
</feature>
<dbReference type="PANTHER" id="PTHR15073">
    <property type="entry name" value="MICROTUBULE-ASSOCIATED PROTEIN"/>
    <property type="match status" value="1"/>
</dbReference>
<dbReference type="InterPro" id="IPR003903">
    <property type="entry name" value="UIM_dom"/>
</dbReference>
<dbReference type="InterPro" id="IPR051483">
    <property type="entry name" value="MAP7_domain-containing"/>
</dbReference>
<proteinExistence type="inferred from homology"/>
<feature type="region of interest" description="Disordered" evidence="7">
    <location>
        <begin position="287"/>
        <end position="375"/>
    </location>
</feature>
<feature type="region of interest" description="Disordered" evidence="7">
    <location>
        <begin position="813"/>
        <end position="979"/>
    </location>
</feature>
<dbReference type="VEuPathDB" id="VectorBase:CSON004601"/>
<reference evidence="9" key="2">
    <citation type="submission" date="2018-07" db="EMBL/GenBank/DDBJ databases">
        <authorList>
            <person name="Quirk P.G."/>
            <person name="Krulwich T.A."/>
        </authorList>
    </citation>
    <scope>NUCLEOTIDE SEQUENCE</scope>
</reference>
<feature type="compositionally biased region" description="Low complexity" evidence="7">
    <location>
        <begin position="399"/>
        <end position="408"/>
    </location>
</feature>
<dbReference type="EMBL" id="UFQS01000192">
    <property type="protein sequence ID" value="SSX01024.1"/>
    <property type="molecule type" value="Genomic_DNA"/>
</dbReference>
<dbReference type="GO" id="GO:0000226">
    <property type="term" value="P:microtubule cytoskeleton organization"/>
    <property type="evidence" value="ECO:0007669"/>
    <property type="project" value="InterPro"/>
</dbReference>
<evidence type="ECO:0000256" key="4">
    <source>
        <dbReference type="ARBA" id="ARBA00023054"/>
    </source>
</evidence>
<organism evidence="8">
    <name type="scientific">Culicoides sonorensis</name>
    <name type="common">Biting midge</name>
    <dbReference type="NCBI Taxonomy" id="179676"/>
    <lineage>
        <taxon>Eukaryota</taxon>
        <taxon>Metazoa</taxon>
        <taxon>Ecdysozoa</taxon>
        <taxon>Arthropoda</taxon>
        <taxon>Hexapoda</taxon>
        <taxon>Insecta</taxon>
        <taxon>Pterygota</taxon>
        <taxon>Neoptera</taxon>
        <taxon>Endopterygota</taxon>
        <taxon>Diptera</taxon>
        <taxon>Nematocera</taxon>
        <taxon>Chironomoidea</taxon>
        <taxon>Ceratopogonidae</taxon>
        <taxon>Ceratopogoninae</taxon>
        <taxon>Culicoides</taxon>
        <taxon>Monoculicoides</taxon>
    </lineage>
</organism>
<feature type="compositionally biased region" description="Polar residues" evidence="7">
    <location>
        <begin position="584"/>
        <end position="595"/>
    </location>
</feature>
<comment type="subcellular location">
    <subcellularLocation>
        <location evidence="1">Cytoplasm</location>
        <location evidence="1">Cytoskeleton</location>
    </subcellularLocation>
</comment>
<dbReference type="PANTHER" id="PTHR15073:SF18">
    <property type="entry name" value="ENSCONSIN, ISOFORM F"/>
    <property type="match status" value="1"/>
</dbReference>
<evidence type="ECO:0000313" key="9">
    <source>
        <dbReference type="EMBL" id="SSX21404.1"/>
    </source>
</evidence>
<dbReference type="AlphaFoldDB" id="A0A336K7Z1"/>
<dbReference type="GO" id="GO:0015630">
    <property type="term" value="C:microtubule cytoskeleton"/>
    <property type="evidence" value="ECO:0007669"/>
    <property type="project" value="InterPro"/>
</dbReference>
<evidence type="ECO:0000256" key="3">
    <source>
        <dbReference type="ARBA" id="ARBA00022490"/>
    </source>
</evidence>
<accession>A0A336K7Z1</accession>
<feature type="compositionally biased region" description="Polar residues" evidence="7">
    <location>
        <begin position="503"/>
        <end position="523"/>
    </location>
</feature>
<feature type="region of interest" description="Disordered" evidence="7">
    <location>
        <begin position="86"/>
        <end position="138"/>
    </location>
</feature>
<keyword evidence="3" id="KW-0963">Cytoplasm</keyword>
<feature type="compositionally biased region" description="Low complexity" evidence="7">
    <location>
        <begin position="925"/>
        <end position="967"/>
    </location>
</feature>
<feature type="compositionally biased region" description="Low complexity" evidence="7">
    <location>
        <begin position="527"/>
        <end position="540"/>
    </location>
</feature>
<dbReference type="PROSITE" id="PS50330">
    <property type="entry name" value="UIM"/>
    <property type="match status" value="1"/>
</dbReference>
<keyword evidence="5" id="KW-0206">Cytoskeleton</keyword>
<feature type="region of interest" description="Disordered" evidence="7">
    <location>
        <begin position="397"/>
        <end position="627"/>
    </location>
</feature>
<gene>
    <name evidence="8" type="primary">CSON004601</name>
</gene>
<protein>
    <submittedName>
        <fullName evidence="8">CSON004601 protein</fullName>
    </submittedName>
</protein>
<sequence>MDSVIKNNKLPDGGTSCDAQEEVEHRIPSETLAVLRGILVKSLSRENLSETDLKREFILNNNNQKCYYYENDDDHDNYFHRQHHRKTHRITRDSSKSNVGAMKKPQRDIIRRNAGNKESAVTNKQPSRPSSASRAELSAIHKEREEKIKLMKEKQNEERQRKLEELKAQALAAQKFREQKEEERRKRMEELRNRENDRRQQVEERKKAIWEAEKERREYILRKDQERQARMETKRKNERSQIAFAFGSSTPRMIETVDCSGMSMSSSFWATRRATSITNMSYGNNAALTRRSSERELGGDNKKRATSASGLDRQSEDDSGVDSQSYQRANRRKTDLMPTIPSPRDSSRTSFGTHTPRTPARAFSMTRLDQLATPVRRNGEHIRAIVERERKQAQEIENLSRLSLSRNSPTADSSAELKRKSRSMSQLAGAGRRTNRRDLSTGSAKGGPAMPQNRFKTSAHNANGGMRKTDTSKSMSQLSDSDNEMMKGRARIERSRKLRQQVKEQLSLRSGEITPTSHQTSGGSRPGSAMSSSTTASGVVYRRSAPIARKPRPASIAVTGVTPNKDGENKRPPLPRSAIIKRPTSASNTPTSKTGTEPKKIEKPRSTRATPGITPKGTTPIVSPSPDLANKTLEQTIKQASKTVTETLTKETGEIIVTKTEEITQEVTTACVGGNTEVDAMDEQKMVVVEAATAVVDTVVNAALSAPDVVEQNTLVTQEAEPTQERSNSDLDNVDMTASMIAKAKITTEEEAKAKLAEKRRLAREEAERQAELERQRQEEEARELLRQEQEAIRLAEEQRRQEEERLQQAIEEAKKREEEEQKKREEEARLKAERDLEEKRKAEEAEKLRLETAERLKKEEKEREERRKRVEAIMARTRKAGANNTPNKAGDDDDKSNSDNNMTQSQLLMSQSLTESMIQEIKEVTNSTNAETSNNASENVETTQVEESQEPQQQQQQQQETVSETSGVTDNGGSGDAQSQYEISVTEKENLLISSFNQNLNLNNGSSGDHLQEKQQHEEKSENNGEESHHNGKNGSELVDIGIKTTELIIQDAINQQNGHKNGGFEDVLKPIPVSESKLNSVNQDLITGQLIDFNNQTAATTTTTDVQMNIDDPLLSFNNNNNNNNLTPLCINIKKILKLYLGQPNK</sequence>
<feature type="compositionally biased region" description="Polar residues" evidence="7">
    <location>
        <begin position="903"/>
        <end position="918"/>
    </location>
</feature>
<dbReference type="InterPro" id="IPR008604">
    <property type="entry name" value="MAP7_fam"/>
</dbReference>
<name>A0A336K7Z1_CULSO</name>
<evidence type="ECO:0000256" key="1">
    <source>
        <dbReference type="ARBA" id="ARBA00004245"/>
    </source>
</evidence>
<evidence type="ECO:0000313" key="8">
    <source>
        <dbReference type="EMBL" id="SSX01024.1"/>
    </source>
</evidence>
<comment type="similarity">
    <text evidence="2">Belongs to the MAP7 family.</text>
</comment>
<feature type="region of interest" description="Disordered" evidence="7">
    <location>
        <begin position="1000"/>
        <end position="1038"/>
    </location>
</feature>
<dbReference type="Pfam" id="PF05672">
    <property type="entry name" value="MAP7"/>
    <property type="match status" value="1"/>
</dbReference>
<feature type="compositionally biased region" description="Basic and acidic residues" evidence="7">
    <location>
        <begin position="291"/>
        <end position="303"/>
    </location>
</feature>
<feature type="compositionally biased region" description="Polar residues" evidence="7">
    <location>
        <begin position="119"/>
        <end position="133"/>
    </location>
</feature>
<feature type="region of interest" description="Disordered" evidence="7">
    <location>
        <begin position="1"/>
        <end position="20"/>
    </location>
</feature>
<dbReference type="OMA" id="DTSPMVF"/>
<evidence type="ECO:0000256" key="5">
    <source>
        <dbReference type="ARBA" id="ARBA00023212"/>
    </source>
</evidence>